<dbReference type="NCBIfam" id="NF008611">
    <property type="entry name" value="PRK11588.1"/>
    <property type="match status" value="1"/>
</dbReference>
<feature type="transmembrane region" description="Helical" evidence="6">
    <location>
        <begin position="106"/>
        <end position="127"/>
    </location>
</feature>
<proteinExistence type="predicted"/>
<evidence type="ECO:0000313" key="7">
    <source>
        <dbReference type="EMBL" id="HAD9047181.1"/>
    </source>
</evidence>
<evidence type="ECO:0000256" key="2">
    <source>
        <dbReference type="ARBA" id="ARBA00022475"/>
    </source>
</evidence>
<keyword evidence="4 6" id="KW-1133">Transmembrane helix</keyword>
<keyword evidence="5 6" id="KW-0472">Membrane</keyword>
<evidence type="ECO:0000256" key="4">
    <source>
        <dbReference type="ARBA" id="ARBA00022989"/>
    </source>
</evidence>
<dbReference type="Pfam" id="PF03606">
    <property type="entry name" value="DcuC"/>
    <property type="match status" value="1"/>
</dbReference>
<gene>
    <name evidence="7" type="primary">yfcC</name>
    <name evidence="7" type="ORF">G1372_14915</name>
</gene>
<name>A0A722JAJ1_SALER</name>
<keyword evidence="3 6" id="KW-0812">Transmembrane</keyword>
<evidence type="ECO:0000256" key="6">
    <source>
        <dbReference type="SAM" id="Phobius"/>
    </source>
</evidence>
<protein>
    <submittedName>
        <fullName evidence="7">Putative basic amino acid antiporter YfcC</fullName>
    </submittedName>
</protein>
<evidence type="ECO:0000256" key="1">
    <source>
        <dbReference type="ARBA" id="ARBA00004651"/>
    </source>
</evidence>
<comment type="caution">
    <text evidence="7">The sequence shown here is derived from an EMBL/GenBank/DDBJ whole genome shotgun (WGS) entry which is preliminary data.</text>
</comment>
<dbReference type="AlphaFoldDB" id="A0A722JAJ1"/>
<sequence>MSVVTESKTARKWAMPDTLVIIFFVAILTSIATWVVPVGMFDSQEVQYQVDGQTKTRKVVDPHSFRIVTNEAGEAQYHRVQFFTTGDERPGLMNFPFEGLTSGSKFGTAVGIIMFMLVIGGAFGIVMRTGTVDNGILALIRHTRGNEVLFIPVLFVLFSLGGAVFGMGEEAVAFAIIIAPLMVRLGYDSITTVLVTYIATQIGFASSWMNPFCVVVAQGIAGVPVLSGSGLRIVVWIVATLIGLVFTLVYASRVKKNPLLSRVHESDRYFREQQDEVVQRPFTFGDWLVLLVLTGVMIWVVWGVIVHAWFIPEIASQFFTMGVVIGLIGVIFRLNGMTVNVMASSFTEGARMMIAPALLVGFAKGILLLVGNGEAGEPSVLNTLLNSIAHGISGLNNAIAAWFMLLFQAVFNFFVTSGSGQAALTMPLLAPLGDLVGVNRQVTVLAFQFGDGFSHIIYPTSASLMATLGVCRVDFRNWLKVGASLLGLLFIMSSVVVIGAQMMGYHCSKMPDEHQRHPAISP</sequence>
<feature type="transmembrane region" description="Helical" evidence="6">
    <location>
        <begin position="481"/>
        <end position="500"/>
    </location>
</feature>
<accession>A0A722JAJ1</accession>
<reference evidence="7" key="2">
    <citation type="submission" date="2019-01" db="EMBL/GenBank/DDBJ databases">
        <authorList>
            <consortium name="NCBI Pathogen Detection Project"/>
        </authorList>
    </citation>
    <scope>NUCLEOTIDE SEQUENCE</scope>
    <source>
        <strain evidence="7">SB05.017</strain>
    </source>
</reference>
<dbReference type="InterPro" id="IPR018385">
    <property type="entry name" value="C4_dicarb_anaerob_car-like"/>
</dbReference>
<feature type="transmembrane region" description="Helical" evidence="6">
    <location>
        <begin position="18"/>
        <end position="36"/>
    </location>
</feature>
<feature type="transmembrane region" description="Helical" evidence="6">
    <location>
        <begin position="287"/>
        <end position="308"/>
    </location>
</feature>
<dbReference type="EMBL" id="DAAQFC010000007">
    <property type="protein sequence ID" value="HAD9047181.1"/>
    <property type="molecule type" value="Genomic_DNA"/>
</dbReference>
<dbReference type="PANTHER" id="PTHR43652">
    <property type="entry name" value="BASIC AMINO ACID ANTIPORTER YFCC-RELATED"/>
    <property type="match status" value="1"/>
</dbReference>
<feature type="transmembrane region" description="Helical" evidence="6">
    <location>
        <begin position="233"/>
        <end position="252"/>
    </location>
</feature>
<feature type="transmembrane region" description="Helical" evidence="6">
    <location>
        <begin position="194"/>
        <end position="221"/>
    </location>
</feature>
<feature type="transmembrane region" description="Helical" evidence="6">
    <location>
        <begin position="148"/>
        <end position="165"/>
    </location>
</feature>
<comment type="subcellular location">
    <subcellularLocation>
        <location evidence="1">Cell membrane</location>
        <topology evidence="1">Multi-pass membrane protein</topology>
    </subcellularLocation>
</comment>
<organism evidence="7">
    <name type="scientific">Salmonella enterica</name>
    <name type="common">Salmonella choleraesuis</name>
    <dbReference type="NCBI Taxonomy" id="28901"/>
    <lineage>
        <taxon>Bacteria</taxon>
        <taxon>Pseudomonadati</taxon>
        <taxon>Pseudomonadota</taxon>
        <taxon>Gammaproteobacteria</taxon>
        <taxon>Enterobacterales</taxon>
        <taxon>Enterobacteriaceae</taxon>
        <taxon>Salmonella</taxon>
    </lineage>
</organism>
<dbReference type="PANTHER" id="PTHR43652:SF2">
    <property type="entry name" value="BASIC AMINO ACID ANTIPORTER YFCC-RELATED"/>
    <property type="match status" value="1"/>
</dbReference>
<evidence type="ECO:0000256" key="5">
    <source>
        <dbReference type="ARBA" id="ARBA00023136"/>
    </source>
</evidence>
<keyword evidence="2" id="KW-1003">Cell membrane</keyword>
<reference evidence="7" key="1">
    <citation type="journal article" date="2018" name="Genome Biol.">
        <title>SKESA: strategic k-mer extension for scrupulous assemblies.</title>
        <authorList>
            <person name="Souvorov A."/>
            <person name="Agarwala R."/>
            <person name="Lipman D.J."/>
        </authorList>
    </citation>
    <scope>NUCLEOTIDE SEQUENCE</scope>
    <source>
        <strain evidence="7">SB05.017</strain>
    </source>
</reference>
<feature type="transmembrane region" description="Helical" evidence="6">
    <location>
        <begin position="391"/>
        <end position="415"/>
    </location>
</feature>
<feature type="transmembrane region" description="Helical" evidence="6">
    <location>
        <begin position="353"/>
        <end position="371"/>
    </location>
</feature>
<evidence type="ECO:0000256" key="3">
    <source>
        <dbReference type="ARBA" id="ARBA00022692"/>
    </source>
</evidence>
<dbReference type="GO" id="GO:0005886">
    <property type="term" value="C:plasma membrane"/>
    <property type="evidence" value="ECO:0007669"/>
    <property type="project" value="UniProtKB-SubCell"/>
</dbReference>
<dbReference type="InterPro" id="IPR051679">
    <property type="entry name" value="DASS-Related_Transporters"/>
</dbReference>
<feature type="transmembrane region" description="Helical" evidence="6">
    <location>
        <begin position="171"/>
        <end position="187"/>
    </location>
</feature>
<feature type="transmembrane region" description="Helical" evidence="6">
    <location>
        <begin position="314"/>
        <end position="332"/>
    </location>
</feature>